<dbReference type="AlphaFoldDB" id="A0A7Y6A025"/>
<evidence type="ECO:0000259" key="8">
    <source>
        <dbReference type="PROSITE" id="PS50928"/>
    </source>
</evidence>
<keyword evidence="3" id="KW-1003">Cell membrane</keyword>
<feature type="domain" description="ABC transmembrane type-1" evidence="8">
    <location>
        <begin position="123"/>
        <end position="320"/>
    </location>
</feature>
<feature type="transmembrane region" description="Helical" evidence="7">
    <location>
        <begin position="38"/>
        <end position="57"/>
    </location>
</feature>
<dbReference type="InterPro" id="IPR000515">
    <property type="entry name" value="MetI-like"/>
</dbReference>
<evidence type="ECO:0000256" key="6">
    <source>
        <dbReference type="ARBA" id="ARBA00023136"/>
    </source>
</evidence>
<evidence type="ECO:0000256" key="3">
    <source>
        <dbReference type="ARBA" id="ARBA00022475"/>
    </source>
</evidence>
<evidence type="ECO:0000256" key="5">
    <source>
        <dbReference type="ARBA" id="ARBA00022989"/>
    </source>
</evidence>
<evidence type="ECO:0000256" key="2">
    <source>
        <dbReference type="ARBA" id="ARBA00022448"/>
    </source>
</evidence>
<protein>
    <submittedName>
        <fullName evidence="9">ABC transporter permease</fullName>
    </submittedName>
</protein>
<sequence>MALAHAPARLRPPDPAGLVVRLRAFRLPLSGRYVGGRVLTGLLAVWGAVTLVFFALYSTGNPALLLVAPDAPPEEAARLTALMGFDQPVPVQYLKFLQGLLTGSFPDSIRYGSDPVAVALGRLPASLELGLAGLTAGVLVGGTIGYLSATGRSAWVRRVPLSAAVGLDAIPTFFFGILATLVFAVWLGWFPATGGRGLAGVVLPALTLAVAFVPAVARVFRTALVDVLQADHVRTARAKGISHGAVVRRHVVGNSLGTTLNVVGIQAGVLLGGAVVTESIFGWPGIGQLSINAVQNRDYPLVIVCVLVISVGFVVINLLVDLLAALIEPRLRS</sequence>
<keyword evidence="4 7" id="KW-0812">Transmembrane</keyword>
<evidence type="ECO:0000256" key="1">
    <source>
        <dbReference type="ARBA" id="ARBA00004651"/>
    </source>
</evidence>
<dbReference type="GO" id="GO:0005886">
    <property type="term" value="C:plasma membrane"/>
    <property type="evidence" value="ECO:0007669"/>
    <property type="project" value="UniProtKB-SubCell"/>
</dbReference>
<feature type="transmembrane region" description="Helical" evidence="7">
    <location>
        <begin position="301"/>
        <end position="327"/>
    </location>
</feature>
<evidence type="ECO:0000256" key="4">
    <source>
        <dbReference type="ARBA" id="ARBA00022692"/>
    </source>
</evidence>
<dbReference type="PANTHER" id="PTHR43163:SF6">
    <property type="entry name" value="DIPEPTIDE TRANSPORT SYSTEM PERMEASE PROTEIN DPPB-RELATED"/>
    <property type="match status" value="1"/>
</dbReference>
<dbReference type="SUPFAM" id="SSF161098">
    <property type="entry name" value="MetI-like"/>
    <property type="match status" value="1"/>
</dbReference>
<keyword evidence="2 7" id="KW-0813">Transport</keyword>
<name>A0A7Y6A025_9CELL</name>
<dbReference type="RefSeq" id="WP_175346311.1">
    <property type="nucleotide sequence ID" value="NZ_JABMCI010000048.1"/>
</dbReference>
<dbReference type="Proteomes" id="UP000565724">
    <property type="component" value="Unassembled WGS sequence"/>
</dbReference>
<dbReference type="Pfam" id="PF00528">
    <property type="entry name" value="BPD_transp_1"/>
    <property type="match status" value="1"/>
</dbReference>
<comment type="subcellular location">
    <subcellularLocation>
        <location evidence="1 7">Cell membrane</location>
        <topology evidence="1 7">Multi-pass membrane protein</topology>
    </subcellularLocation>
</comment>
<dbReference type="GO" id="GO:0055085">
    <property type="term" value="P:transmembrane transport"/>
    <property type="evidence" value="ECO:0007669"/>
    <property type="project" value="InterPro"/>
</dbReference>
<organism evidence="9 10">
    <name type="scientific">Cellulomonas humilata</name>
    <dbReference type="NCBI Taxonomy" id="144055"/>
    <lineage>
        <taxon>Bacteria</taxon>
        <taxon>Bacillati</taxon>
        <taxon>Actinomycetota</taxon>
        <taxon>Actinomycetes</taxon>
        <taxon>Micrococcales</taxon>
        <taxon>Cellulomonadaceae</taxon>
        <taxon>Cellulomonas</taxon>
    </lineage>
</organism>
<dbReference type="InterPro" id="IPR045621">
    <property type="entry name" value="BPD_transp_1_N"/>
</dbReference>
<gene>
    <name evidence="9" type="ORF">HP550_04005</name>
</gene>
<evidence type="ECO:0000313" key="10">
    <source>
        <dbReference type="Proteomes" id="UP000565724"/>
    </source>
</evidence>
<evidence type="ECO:0000256" key="7">
    <source>
        <dbReference type="RuleBase" id="RU363032"/>
    </source>
</evidence>
<feature type="transmembrane region" description="Helical" evidence="7">
    <location>
        <begin position="201"/>
        <end position="220"/>
    </location>
</feature>
<dbReference type="EMBL" id="JABMCI010000048">
    <property type="protein sequence ID" value="NUU16410.1"/>
    <property type="molecule type" value="Genomic_DNA"/>
</dbReference>
<dbReference type="PANTHER" id="PTHR43163">
    <property type="entry name" value="DIPEPTIDE TRANSPORT SYSTEM PERMEASE PROTEIN DPPB-RELATED"/>
    <property type="match status" value="1"/>
</dbReference>
<comment type="caution">
    <text evidence="9">The sequence shown here is derived from an EMBL/GenBank/DDBJ whole genome shotgun (WGS) entry which is preliminary data.</text>
</comment>
<keyword evidence="10" id="KW-1185">Reference proteome</keyword>
<dbReference type="CDD" id="cd06261">
    <property type="entry name" value="TM_PBP2"/>
    <property type="match status" value="1"/>
</dbReference>
<feature type="transmembrane region" description="Helical" evidence="7">
    <location>
        <begin position="129"/>
        <end position="149"/>
    </location>
</feature>
<accession>A0A7Y6A025</accession>
<evidence type="ECO:0000313" key="9">
    <source>
        <dbReference type="EMBL" id="NUU16410.1"/>
    </source>
</evidence>
<dbReference type="Pfam" id="PF19300">
    <property type="entry name" value="BPD_transp_1_N"/>
    <property type="match status" value="1"/>
</dbReference>
<dbReference type="PROSITE" id="PS50928">
    <property type="entry name" value="ABC_TM1"/>
    <property type="match status" value="1"/>
</dbReference>
<dbReference type="InterPro" id="IPR035906">
    <property type="entry name" value="MetI-like_sf"/>
</dbReference>
<reference evidence="9 10" key="1">
    <citation type="submission" date="2020-05" db="EMBL/GenBank/DDBJ databases">
        <title>Genome Sequencing of Type Strains.</title>
        <authorList>
            <person name="Lemaire J.F."/>
            <person name="Inderbitzin P."/>
            <person name="Gregorio O.A."/>
            <person name="Collins S.B."/>
            <person name="Wespe N."/>
            <person name="Knight-Connoni V."/>
        </authorList>
    </citation>
    <scope>NUCLEOTIDE SEQUENCE [LARGE SCALE GENOMIC DNA]</scope>
    <source>
        <strain evidence="9 10">ATCC 25174</strain>
    </source>
</reference>
<feature type="transmembrane region" description="Helical" evidence="7">
    <location>
        <begin position="161"/>
        <end position="189"/>
    </location>
</feature>
<comment type="similarity">
    <text evidence="7">Belongs to the binding-protein-dependent transport system permease family.</text>
</comment>
<keyword evidence="6 7" id="KW-0472">Membrane</keyword>
<dbReference type="Gene3D" id="1.10.3720.10">
    <property type="entry name" value="MetI-like"/>
    <property type="match status" value="1"/>
</dbReference>
<keyword evidence="5 7" id="KW-1133">Transmembrane helix</keyword>
<proteinExistence type="inferred from homology"/>